<dbReference type="Proteomes" id="UP001610334">
    <property type="component" value="Unassembled WGS sequence"/>
</dbReference>
<evidence type="ECO:0000313" key="3">
    <source>
        <dbReference type="Proteomes" id="UP001610334"/>
    </source>
</evidence>
<feature type="region of interest" description="Disordered" evidence="1">
    <location>
        <begin position="31"/>
        <end position="53"/>
    </location>
</feature>
<protein>
    <submittedName>
        <fullName evidence="2">Uncharacterized protein</fullName>
    </submittedName>
</protein>
<dbReference type="EMBL" id="JBFXLT010000004">
    <property type="protein sequence ID" value="KAL2821472.1"/>
    <property type="molecule type" value="Genomic_DNA"/>
</dbReference>
<keyword evidence="3" id="KW-1185">Reference proteome</keyword>
<gene>
    <name evidence="2" type="ORF">BJX63DRAFT_378190</name>
</gene>
<evidence type="ECO:0000256" key="1">
    <source>
        <dbReference type="SAM" id="MobiDB-lite"/>
    </source>
</evidence>
<evidence type="ECO:0000313" key="2">
    <source>
        <dbReference type="EMBL" id="KAL2821472.1"/>
    </source>
</evidence>
<name>A0ABR4I3A1_9EURO</name>
<accession>A0ABR4I3A1</accession>
<sequence>MRDEGVSIVLADMDPNPEVPDARWLIYPDDYTANGQSDKTHPGKKMSTVSYSL</sequence>
<organism evidence="2 3">
    <name type="scientific">Aspergillus granulosus</name>
    <dbReference type="NCBI Taxonomy" id="176169"/>
    <lineage>
        <taxon>Eukaryota</taxon>
        <taxon>Fungi</taxon>
        <taxon>Dikarya</taxon>
        <taxon>Ascomycota</taxon>
        <taxon>Pezizomycotina</taxon>
        <taxon>Eurotiomycetes</taxon>
        <taxon>Eurotiomycetidae</taxon>
        <taxon>Eurotiales</taxon>
        <taxon>Aspergillaceae</taxon>
        <taxon>Aspergillus</taxon>
        <taxon>Aspergillus subgen. Nidulantes</taxon>
    </lineage>
</organism>
<comment type="caution">
    <text evidence="2">The sequence shown here is derived from an EMBL/GenBank/DDBJ whole genome shotgun (WGS) entry which is preliminary data.</text>
</comment>
<reference evidence="2 3" key="1">
    <citation type="submission" date="2024-07" db="EMBL/GenBank/DDBJ databases">
        <title>Section-level genome sequencing and comparative genomics of Aspergillus sections Usti and Cavernicolus.</title>
        <authorList>
            <consortium name="Lawrence Berkeley National Laboratory"/>
            <person name="Nybo J.L."/>
            <person name="Vesth T.C."/>
            <person name="Theobald S."/>
            <person name="Frisvad J.C."/>
            <person name="Larsen T.O."/>
            <person name="Kjaerboelling I."/>
            <person name="Rothschild-Mancinelli K."/>
            <person name="Lyhne E.K."/>
            <person name="Kogle M.E."/>
            <person name="Barry K."/>
            <person name="Clum A."/>
            <person name="Na H."/>
            <person name="Ledsgaard L."/>
            <person name="Lin J."/>
            <person name="Lipzen A."/>
            <person name="Kuo A."/>
            <person name="Riley R."/>
            <person name="Mondo S."/>
            <person name="Labutti K."/>
            <person name="Haridas S."/>
            <person name="Pangalinan J."/>
            <person name="Salamov A.A."/>
            <person name="Simmons B.A."/>
            <person name="Magnuson J.K."/>
            <person name="Chen J."/>
            <person name="Drula E."/>
            <person name="Henrissat B."/>
            <person name="Wiebenga A."/>
            <person name="Lubbers R.J."/>
            <person name="Gomes A.C."/>
            <person name="Makela M.R."/>
            <person name="Stajich J."/>
            <person name="Grigoriev I.V."/>
            <person name="Mortensen U.H."/>
            <person name="De Vries R.P."/>
            <person name="Baker S.E."/>
            <person name="Andersen M.R."/>
        </authorList>
    </citation>
    <scope>NUCLEOTIDE SEQUENCE [LARGE SCALE GENOMIC DNA]</scope>
    <source>
        <strain evidence="2 3">CBS 588.65</strain>
    </source>
</reference>
<proteinExistence type="predicted"/>